<sequence>MKEYRIDDLARAAGINVRNVRVYQDRGLLPPPRKEGRTGWYNESHLSRLRLITRMLERGYTFATISELLLASQHGISVDEILESDDLRGPLGFFRSKAKVTLAELRKVFGDHAPPTLLERGKELGVLSGNGEAFAVRSPRLLEIAQTLVDAGVPIETIVETGQRVRDDLQDVAQLFVGTITETFLPDMAGAGHGELDEQRIAELAEAARKLRPLANKVVDLLFSEVMEVEISRTISRAATALNDDGEEGEDPFAH</sequence>
<dbReference type="Gene3D" id="1.10.1660.10">
    <property type="match status" value="1"/>
</dbReference>
<dbReference type="Pfam" id="PF13411">
    <property type="entry name" value="MerR_1"/>
    <property type="match status" value="1"/>
</dbReference>
<evidence type="ECO:0000259" key="2">
    <source>
        <dbReference type="PROSITE" id="PS50937"/>
    </source>
</evidence>
<dbReference type="PROSITE" id="PS50937">
    <property type="entry name" value="HTH_MERR_2"/>
    <property type="match status" value="1"/>
</dbReference>
<evidence type="ECO:0000313" key="3">
    <source>
        <dbReference type="EMBL" id="MBD8505958.1"/>
    </source>
</evidence>
<dbReference type="Proteomes" id="UP000642993">
    <property type="component" value="Unassembled WGS sequence"/>
</dbReference>
<dbReference type="RefSeq" id="WP_192038392.1">
    <property type="nucleotide sequence ID" value="NZ_JACYWE010000002.1"/>
</dbReference>
<comment type="caution">
    <text evidence="3">The sequence shown here is derived from an EMBL/GenBank/DDBJ whole genome shotgun (WGS) entry which is preliminary data.</text>
</comment>
<reference evidence="3" key="1">
    <citation type="submission" date="2020-09" db="EMBL/GenBank/DDBJ databases">
        <title>Hoyosella lacisalsi sp. nov., a halotolerant actinobacterium isolated from soil of Lake Gudzhirganskoe.</title>
        <authorList>
            <person name="Yang Q."/>
            <person name="Guo P.Y."/>
            <person name="Liu S.W."/>
            <person name="Li F.N."/>
            <person name="Sun C.H."/>
        </authorList>
    </citation>
    <scope>NUCLEOTIDE SEQUENCE</scope>
    <source>
        <strain evidence="3">G463</strain>
    </source>
</reference>
<accession>A0A927JAY6</accession>
<dbReference type="SMART" id="SM00422">
    <property type="entry name" value="HTH_MERR"/>
    <property type="match status" value="1"/>
</dbReference>
<evidence type="ECO:0000313" key="4">
    <source>
        <dbReference type="Proteomes" id="UP000642993"/>
    </source>
</evidence>
<dbReference type="InterPro" id="IPR047057">
    <property type="entry name" value="MerR_fam"/>
</dbReference>
<dbReference type="GO" id="GO:0003677">
    <property type="term" value="F:DNA binding"/>
    <property type="evidence" value="ECO:0007669"/>
    <property type="project" value="UniProtKB-KW"/>
</dbReference>
<feature type="domain" description="HTH merR-type" evidence="2">
    <location>
        <begin position="3"/>
        <end position="71"/>
    </location>
</feature>
<dbReference type="GO" id="GO:0003700">
    <property type="term" value="F:DNA-binding transcription factor activity"/>
    <property type="evidence" value="ECO:0007669"/>
    <property type="project" value="InterPro"/>
</dbReference>
<name>A0A927JAY6_9ACTN</name>
<dbReference type="PANTHER" id="PTHR30204:SF93">
    <property type="entry name" value="HTH MERR-TYPE DOMAIN-CONTAINING PROTEIN"/>
    <property type="match status" value="1"/>
</dbReference>
<dbReference type="AlphaFoldDB" id="A0A927JAY6"/>
<dbReference type="InterPro" id="IPR009061">
    <property type="entry name" value="DNA-bd_dom_put_sf"/>
</dbReference>
<proteinExistence type="predicted"/>
<evidence type="ECO:0000256" key="1">
    <source>
        <dbReference type="ARBA" id="ARBA00023125"/>
    </source>
</evidence>
<dbReference type="PANTHER" id="PTHR30204">
    <property type="entry name" value="REDOX-CYCLING DRUG-SENSING TRANSCRIPTIONAL ACTIVATOR SOXR"/>
    <property type="match status" value="1"/>
</dbReference>
<keyword evidence="4" id="KW-1185">Reference proteome</keyword>
<dbReference type="InterPro" id="IPR000551">
    <property type="entry name" value="MerR-type_HTH_dom"/>
</dbReference>
<organism evidence="3 4">
    <name type="scientific">Lolliginicoccus lacisalsi</name>
    <dbReference type="NCBI Taxonomy" id="2742202"/>
    <lineage>
        <taxon>Bacteria</taxon>
        <taxon>Bacillati</taxon>
        <taxon>Actinomycetota</taxon>
        <taxon>Actinomycetes</taxon>
        <taxon>Mycobacteriales</taxon>
        <taxon>Hoyosellaceae</taxon>
        <taxon>Lolliginicoccus</taxon>
    </lineage>
</organism>
<dbReference type="EMBL" id="JACYWE010000002">
    <property type="protein sequence ID" value="MBD8505958.1"/>
    <property type="molecule type" value="Genomic_DNA"/>
</dbReference>
<gene>
    <name evidence="3" type="ORF">HT102_05610</name>
</gene>
<protein>
    <submittedName>
        <fullName evidence="3">MerR family transcriptional regulator</fullName>
    </submittedName>
</protein>
<dbReference type="PRINTS" id="PR00040">
    <property type="entry name" value="HTHMERR"/>
</dbReference>
<dbReference type="SUPFAM" id="SSF46955">
    <property type="entry name" value="Putative DNA-binding domain"/>
    <property type="match status" value="1"/>
</dbReference>
<keyword evidence="1" id="KW-0238">DNA-binding</keyword>